<proteinExistence type="predicted"/>
<feature type="compositionally biased region" description="Low complexity" evidence="1">
    <location>
        <begin position="35"/>
        <end position="45"/>
    </location>
</feature>
<evidence type="ECO:0000256" key="1">
    <source>
        <dbReference type="SAM" id="MobiDB-lite"/>
    </source>
</evidence>
<protein>
    <submittedName>
        <fullName evidence="2">Uncharacterized protein</fullName>
    </submittedName>
</protein>
<dbReference type="KEGG" id="nai:NECAME_07353"/>
<evidence type="ECO:0000313" key="2">
    <source>
        <dbReference type="EMBL" id="ETN83531.1"/>
    </source>
</evidence>
<dbReference type="AlphaFoldDB" id="W2TQY4"/>
<gene>
    <name evidence="2" type="ORF">NECAME_07353</name>
</gene>
<dbReference type="Proteomes" id="UP000053676">
    <property type="component" value="Unassembled WGS sequence"/>
</dbReference>
<feature type="non-terminal residue" evidence="2">
    <location>
        <position position="122"/>
    </location>
</feature>
<feature type="region of interest" description="Disordered" evidence="1">
    <location>
        <begin position="35"/>
        <end position="65"/>
    </location>
</feature>
<sequence>MEDIISAVFAFFRNREERIFDLHVINLDHISFKNGTTTTEGSESEVQSASVNNEARTNTMVTSSDMTRSDADIRITFDVSHAMDKLREIFSQDQQKSDERCLLLHMYRGLERHRCNKNPTVE</sequence>
<organism evidence="2 3">
    <name type="scientific">Necator americanus</name>
    <name type="common">Human hookworm</name>
    <dbReference type="NCBI Taxonomy" id="51031"/>
    <lineage>
        <taxon>Eukaryota</taxon>
        <taxon>Metazoa</taxon>
        <taxon>Ecdysozoa</taxon>
        <taxon>Nematoda</taxon>
        <taxon>Chromadorea</taxon>
        <taxon>Rhabditida</taxon>
        <taxon>Rhabditina</taxon>
        <taxon>Rhabditomorpha</taxon>
        <taxon>Strongyloidea</taxon>
        <taxon>Ancylostomatidae</taxon>
        <taxon>Bunostominae</taxon>
        <taxon>Necator</taxon>
    </lineage>
</organism>
<evidence type="ECO:0000313" key="3">
    <source>
        <dbReference type="Proteomes" id="UP000053676"/>
    </source>
</evidence>
<feature type="compositionally biased region" description="Polar residues" evidence="1">
    <location>
        <begin position="46"/>
        <end position="65"/>
    </location>
</feature>
<accession>W2TQY4</accession>
<keyword evidence="3" id="KW-1185">Reference proteome</keyword>
<reference evidence="3" key="1">
    <citation type="journal article" date="2014" name="Nat. Genet.">
        <title>Genome of the human hookworm Necator americanus.</title>
        <authorList>
            <person name="Tang Y.T."/>
            <person name="Gao X."/>
            <person name="Rosa B.A."/>
            <person name="Abubucker S."/>
            <person name="Hallsworth-Pepin K."/>
            <person name="Martin J."/>
            <person name="Tyagi R."/>
            <person name="Heizer E."/>
            <person name="Zhang X."/>
            <person name="Bhonagiri-Palsikar V."/>
            <person name="Minx P."/>
            <person name="Warren W.C."/>
            <person name="Wang Q."/>
            <person name="Zhan B."/>
            <person name="Hotez P.J."/>
            <person name="Sternberg P.W."/>
            <person name="Dougall A."/>
            <person name="Gaze S.T."/>
            <person name="Mulvenna J."/>
            <person name="Sotillo J."/>
            <person name="Ranganathan S."/>
            <person name="Rabelo E.M."/>
            <person name="Wilson R.K."/>
            <person name="Felgner P.L."/>
            <person name="Bethony J."/>
            <person name="Hawdon J.M."/>
            <person name="Gasser R.B."/>
            <person name="Loukas A."/>
            <person name="Mitreva M."/>
        </authorList>
    </citation>
    <scope>NUCLEOTIDE SEQUENCE [LARGE SCALE GENOMIC DNA]</scope>
</reference>
<dbReference type="EMBL" id="KI658184">
    <property type="protein sequence ID" value="ETN83531.1"/>
    <property type="molecule type" value="Genomic_DNA"/>
</dbReference>
<name>W2TQY4_NECAM</name>